<reference evidence="4 5" key="1">
    <citation type="submission" date="2018-12" db="EMBL/GenBank/DDBJ databases">
        <title>Glycomyces sp. YIM 121974 draft genome.</title>
        <authorList>
            <person name="Li Q."/>
        </authorList>
    </citation>
    <scope>NUCLEOTIDE SEQUENCE [LARGE SCALE GENOMIC DNA]</scope>
    <source>
        <strain evidence="4 5">YIM 121974</strain>
    </source>
</reference>
<sequence>MKRTVIGVAAAAAAAVLALSACGSEEPDDTGDAATTMGETTTAPGESTAAETDAAVPELLDFTATTVDGDAFEGSSLAGRPAVLWFWQEDCPICQGQGPDVEALIEEHGDRVAVVGVAGTGLYRSSTEEQLQAFVEDTGTAEATHLQSPDGELWTRFDVTSQSTYVLLDSAGEIVDSGSFSGGELDEKVAGLG</sequence>
<feature type="domain" description="Thioredoxin" evidence="3">
    <location>
        <begin position="53"/>
        <end position="193"/>
    </location>
</feature>
<keyword evidence="5" id="KW-1185">Reference proteome</keyword>
<dbReference type="Gene3D" id="3.40.30.10">
    <property type="entry name" value="Glutaredoxin"/>
    <property type="match status" value="1"/>
</dbReference>
<dbReference type="PROSITE" id="PS51352">
    <property type="entry name" value="THIOREDOXIN_2"/>
    <property type="match status" value="1"/>
</dbReference>
<comment type="caution">
    <text evidence="4">The sequence shown here is derived from an EMBL/GenBank/DDBJ whole genome shotgun (WGS) entry which is preliminary data.</text>
</comment>
<dbReference type="InterPro" id="IPR050553">
    <property type="entry name" value="Thioredoxin_ResA/DsbE_sf"/>
</dbReference>
<dbReference type="PANTHER" id="PTHR42852:SF17">
    <property type="entry name" value="THIOREDOXIN-LIKE PROTEIN HI_1115"/>
    <property type="match status" value="1"/>
</dbReference>
<dbReference type="AlphaFoldDB" id="A0A426V312"/>
<evidence type="ECO:0000256" key="2">
    <source>
        <dbReference type="SAM" id="SignalP"/>
    </source>
</evidence>
<dbReference type="RefSeq" id="WP_125245726.1">
    <property type="nucleotide sequence ID" value="NZ_RSEB01000001.1"/>
</dbReference>
<dbReference type="InterPro" id="IPR013766">
    <property type="entry name" value="Thioredoxin_domain"/>
</dbReference>
<dbReference type="Proteomes" id="UP000277256">
    <property type="component" value="Unassembled WGS sequence"/>
</dbReference>
<feature type="signal peptide" evidence="2">
    <location>
        <begin position="1"/>
        <end position="23"/>
    </location>
</feature>
<dbReference type="SUPFAM" id="SSF52833">
    <property type="entry name" value="Thioredoxin-like"/>
    <property type="match status" value="1"/>
</dbReference>
<evidence type="ECO:0000313" key="5">
    <source>
        <dbReference type="Proteomes" id="UP000277256"/>
    </source>
</evidence>
<accession>A0A426V312</accession>
<dbReference type="OrthoDB" id="9790194at2"/>
<protein>
    <submittedName>
        <fullName evidence="4">Redoxin domain-containing protein</fullName>
    </submittedName>
</protein>
<evidence type="ECO:0000313" key="4">
    <source>
        <dbReference type="EMBL" id="RRS01247.1"/>
    </source>
</evidence>
<organism evidence="4 5">
    <name type="scientific">Glycomyces terrestris</name>
    <dbReference type="NCBI Taxonomy" id="2493553"/>
    <lineage>
        <taxon>Bacteria</taxon>
        <taxon>Bacillati</taxon>
        <taxon>Actinomycetota</taxon>
        <taxon>Actinomycetes</taxon>
        <taxon>Glycomycetales</taxon>
        <taxon>Glycomycetaceae</taxon>
        <taxon>Glycomyces</taxon>
    </lineage>
</organism>
<dbReference type="GO" id="GO:0016209">
    <property type="term" value="F:antioxidant activity"/>
    <property type="evidence" value="ECO:0007669"/>
    <property type="project" value="InterPro"/>
</dbReference>
<dbReference type="InterPro" id="IPR036249">
    <property type="entry name" value="Thioredoxin-like_sf"/>
</dbReference>
<evidence type="ECO:0000256" key="1">
    <source>
        <dbReference type="SAM" id="MobiDB-lite"/>
    </source>
</evidence>
<dbReference type="PROSITE" id="PS51257">
    <property type="entry name" value="PROKAR_LIPOPROTEIN"/>
    <property type="match status" value="1"/>
</dbReference>
<dbReference type="Pfam" id="PF00578">
    <property type="entry name" value="AhpC-TSA"/>
    <property type="match status" value="1"/>
</dbReference>
<dbReference type="PANTHER" id="PTHR42852">
    <property type="entry name" value="THIOL:DISULFIDE INTERCHANGE PROTEIN DSBE"/>
    <property type="match status" value="1"/>
</dbReference>
<name>A0A426V312_9ACTN</name>
<keyword evidence="2" id="KW-0732">Signal</keyword>
<gene>
    <name evidence="4" type="ORF">EIW28_00215</name>
</gene>
<dbReference type="InterPro" id="IPR000866">
    <property type="entry name" value="AhpC/TSA"/>
</dbReference>
<feature type="region of interest" description="Disordered" evidence="1">
    <location>
        <begin position="23"/>
        <end position="51"/>
    </location>
</feature>
<proteinExistence type="predicted"/>
<dbReference type="GO" id="GO:0016491">
    <property type="term" value="F:oxidoreductase activity"/>
    <property type="evidence" value="ECO:0007669"/>
    <property type="project" value="InterPro"/>
</dbReference>
<evidence type="ECO:0000259" key="3">
    <source>
        <dbReference type="PROSITE" id="PS51352"/>
    </source>
</evidence>
<dbReference type="EMBL" id="RSEB01000001">
    <property type="protein sequence ID" value="RRS01247.1"/>
    <property type="molecule type" value="Genomic_DNA"/>
</dbReference>
<feature type="chain" id="PRO_5019156736" evidence="2">
    <location>
        <begin position="24"/>
        <end position="193"/>
    </location>
</feature>